<keyword evidence="3" id="KW-0238">DNA-binding</keyword>
<dbReference type="PANTHER" id="PTHR31190:SF238">
    <property type="entry name" value="AP2_ERF DOMAIN-CONTAINING PROTEIN"/>
    <property type="match status" value="1"/>
</dbReference>
<dbReference type="InterPro" id="IPR044808">
    <property type="entry name" value="ERF_plant"/>
</dbReference>
<dbReference type="Gene3D" id="3.30.730.10">
    <property type="entry name" value="AP2/ERF domain"/>
    <property type="match status" value="1"/>
</dbReference>
<organism evidence="8 9">
    <name type="scientific">Haematococcus lacustris</name>
    <name type="common">Green alga</name>
    <name type="synonym">Haematococcus pluvialis</name>
    <dbReference type="NCBI Taxonomy" id="44745"/>
    <lineage>
        <taxon>Eukaryota</taxon>
        <taxon>Viridiplantae</taxon>
        <taxon>Chlorophyta</taxon>
        <taxon>core chlorophytes</taxon>
        <taxon>Chlorophyceae</taxon>
        <taxon>CS clade</taxon>
        <taxon>Chlamydomonadales</taxon>
        <taxon>Haematococcaceae</taxon>
        <taxon>Haematococcus</taxon>
    </lineage>
</organism>
<comment type="caution">
    <text evidence="8">The sequence shown here is derived from an EMBL/GenBank/DDBJ whole genome shotgun (WGS) entry which is preliminary data.</text>
</comment>
<evidence type="ECO:0000256" key="6">
    <source>
        <dbReference type="SAM" id="MobiDB-lite"/>
    </source>
</evidence>
<sequence>MEVQAGSGQVSDGCGSAPAASARGTKPRCRTSGTNASSLGPGSSAGTSVPASHSRRAGPSLAVDSSKGGACKYRGVRQRPWGKFAAEIRDPGSVAAGSGSGGSSRSPVHLNDASNLGPGSHGMDAELADMAGVLLMLHEGG</sequence>
<keyword evidence="5" id="KW-0539">Nucleus</keyword>
<keyword evidence="2" id="KW-0805">Transcription regulation</keyword>
<dbReference type="InterPro" id="IPR001471">
    <property type="entry name" value="AP2/ERF_dom"/>
</dbReference>
<dbReference type="GO" id="GO:0003700">
    <property type="term" value="F:DNA-binding transcription factor activity"/>
    <property type="evidence" value="ECO:0007669"/>
    <property type="project" value="InterPro"/>
</dbReference>
<evidence type="ECO:0000313" key="9">
    <source>
        <dbReference type="Proteomes" id="UP000485058"/>
    </source>
</evidence>
<evidence type="ECO:0000256" key="3">
    <source>
        <dbReference type="ARBA" id="ARBA00023125"/>
    </source>
</evidence>
<evidence type="ECO:0000256" key="4">
    <source>
        <dbReference type="ARBA" id="ARBA00023163"/>
    </source>
</evidence>
<keyword evidence="4" id="KW-0804">Transcription</keyword>
<dbReference type="AlphaFoldDB" id="A0A699ZY47"/>
<feature type="compositionally biased region" description="Polar residues" evidence="6">
    <location>
        <begin position="1"/>
        <end position="10"/>
    </location>
</feature>
<gene>
    <name evidence="8" type="ORF">HaLaN_20790</name>
</gene>
<proteinExistence type="predicted"/>
<reference evidence="8 9" key="1">
    <citation type="submission" date="2020-02" db="EMBL/GenBank/DDBJ databases">
        <title>Draft genome sequence of Haematococcus lacustris strain NIES-144.</title>
        <authorList>
            <person name="Morimoto D."/>
            <person name="Nakagawa S."/>
            <person name="Yoshida T."/>
            <person name="Sawayama S."/>
        </authorList>
    </citation>
    <scope>NUCLEOTIDE SEQUENCE [LARGE SCALE GENOMIC DNA]</scope>
    <source>
        <strain evidence="8 9">NIES-144</strain>
    </source>
</reference>
<dbReference type="SMART" id="SM00380">
    <property type="entry name" value="AP2"/>
    <property type="match status" value="1"/>
</dbReference>
<evidence type="ECO:0000313" key="8">
    <source>
        <dbReference type="EMBL" id="GFH23208.1"/>
    </source>
</evidence>
<dbReference type="EMBL" id="BLLF01002217">
    <property type="protein sequence ID" value="GFH23208.1"/>
    <property type="molecule type" value="Genomic_DNA"/>
</dbReference>
<dbReference type="InterPro" id="IPR016177">
    <property type="entry name" value="DNA-bd_dom_sf"/>
</dbReference>
<dbReference type="Proteomes" id="UP000485058">
    <property type="component" value="Unassembled WGS sequence"/>
</dbReference>
<keyword evidence="9" id="KW-1185">Reference proteome</keyword>
<accession>A0A699ZY47</accession>
<dbReference type="GO" id="GO:0003677">
    <property type="term" value="F:DNA binding"/>
    <property type="evidence" value="ECO:0007669"/>
    <property type="project" value="UniProtKB-KW"/>
</dbReference>
<dbReference type="GO" id="GO:0009873">
    <property type="term" value="P:ethylene-activated signaling pathway"/>
    <property type="evidence" value="ECO:0007669"/>
    <property type="project" value="InterPro"/>
</dbReference>
<evidence type="ECO:0000256" key="5">
    <source>
        <dbReference type="ARBA" id="ARBA00023242"/>
    </source>
</evidence>
<comment type="subcellular location">
    <subcellularLocation>
        <location evidence="1">Nucleus</location>
    </subcellularLocation>
</comment>
<feature type="compositionally biased region" description="Polar residues" evidence="6">
    <location>
        <begin position="31"/>
        <end position="51"/>
    </location>
</feature>
<feature type="region of interest" description="Disordered" evidence="6">
    <location>
        <begin position="1"/>
        <end position="74"/>
    </location>
</feature>
<feature type="domain" description="AP2/ERF" evidence="7">
    <location>
        <begin position="72"/>
        <end position="141"/>
    </location>
</feature>
<dbReference type="InterPro" id="IPR036955">
    <property type="entry name" value="AP2/ERF_dom_sf"/>
</dbReference>
<name>A0A699ZY47_HAELA</name>
<evidence type="ECO:0000256" key="2">
    <source>
        <dbReference type="ARBA" id="ARBA00023015"/>
    </source>
</evidence>
<dbReference type="SUPFAM" id="SSF54171">
    <property type="entry name" value="DNA-binding domain"/>
    <property type="match status" value="1"/>
</dbReference>
<evidence type="ECO:0000256" key="1">
    <source>
        <dbReference type="ARBA" id="ARBA00004123"/>
    </source>
</evidence>
<dbReference type="GO" id="GO:0005634">
    <property type="term" value="C:nucleus"/>
    <property type="evidence" value="ECO:0007669"/>
    <property type="project" value="UniProtKB-SubCell"/>
</dbReference>
<protein>
    <submittedName>
        <fullName evidence="8">Ethylene-responsive transcription factor RAP2-3</fullName>
    </submittedName>
</protein>
<dbReference type="PANTHER" id="PTHR31190">
    <property type="entry name" value="DNA-BINDING DOMAIN"/>
    <property type="match status" value="1"/>
</dbReference>
<dbReference type="PROSITE" id="PS51032">
    <property type="entry name" value="AP2_ERF"/>
    <property type="match status" value="1"/>
</dbReference>
<feature type="region of interest" description="Disordered" evidence="6">
    <location>
        <begin position="91"/>
        <end position="122"/>
    </location>
</feature>
<evidence type="ECO:0000259" key="7">
    <source>
        <dbReference type="PROSITE" id="PS51032"/>
    </source>
</evidence>